<organism evidence="3 4">
    <name type="scientific">Massilia soli</name>
    <dbReference type="NCBI Taxonomy" id="2792854"/>
    <lineage>
        <taxon>Bacteria</taxon>
        <taxon>Pseudomonadati</taxon>
        <taxon>Pseudomonadota</taxon>
        <taxon>Betaproteobacteria</taxon>
        <taxon>Burkholderiales</taxon>
        <taxon>Oxalobacteraceae</taxon>
        <taxon>Telluria group</taxon>
        <taxon>Massilia</taxon>
    </lineage>
</organism>
<keyword evidence="2" id="KW-0472">Membrane</keyword>
<sequence>MQIEWGVVQSAVTAVSGLAGVWLGGRLTWKREEARERERNMKEVSYLAILVVAHLDRLANACLHVALDDGTEEGRPAGTGGCWASTVRPPVFDPLEFDVNWKALPAELMYEILGMPYRIEQLEGHVAGTWEFDDPPEYSEFFWARQFGYADLGLDVSDLARRLREYAALPQSPQEPGAWNRDDQLREQRDKVVQEREKYRPRSTPMPVFAYTS</sequence>
<gene>
    <name evidence="3" type="ORF">I4X03_007615</name>
</gene>
<feature type="transmembrane region" description="Helical" evidence="2">
    <location>
        <begin position="6"/>
        <end position="29"/>
    </location>
</feature>
<dbReference type="Proteomes" id="UP000809349">
    <property type="component" value="Unassembled WGS sequence"/>
</dbReference>
<comment type="caution">
    <text evidence="3">The sequence shown here is derived from an EMBL/GenBank/DDBJ whole genome shotgun (WGS) entry which is preliminary data.</text>
</comment>
<name>A0ABS7SMS6_9BURK</name>
<reference evidence="3 4" key="2">
    <citation type="submission" date="2021-08" db="EMBL/GenBank/DDBJ databases">
        <title>Massilia sp. R798.</title>
        <authorList>
            <person name="Baek J.H."/>
            <person name="Jung H.S."/>
            <person name="Kim K.R."/>
            <person name="Jeon C.O."/>
        </authorList>
    </citation>
    <scope>NUCLEOTIDE SEQUENCE [LARGE SCALE GENOMIC DNA]</scope>
    <source>
        <strain evidence="3 4">R798</strain>
    </source>
</reference>
<keyword evidence="4" id="KW-1185">Reference proteome</keyword>
<dbReference type="RefSeq" id="WP_223467628.1">
    <property type="nucleotide sequence ID" value="NZ_JAFBIL020000003.1"/>
</dbReference>
<dbReference type="EMBL" id="JAFBIL020000003">
    <property type="protein sequence ID" value="MBZ2207125.1"/>
    <property type="molecule type" value="Genomic_DNA"/>
</dbReference>
<keyword evidence="2" id="KW-1133">Transmembrane helix</keyword>
<keyword evidence="2" id="KW-0812">Transmembrane</keyword>
<evidence type="ECO:0000256" key="2">
    <source>
        <dbReference type="SAM" id="Phobius"/>
    </source>
</evidence>
<accession>A0ABS7SMS6</accession>
<feature type="compositionally biased region" description="Basic and acidic residues" evidence="1">
    <location>
        <begin position="180"/>
        <end position="200"/>
    </location>
</feature>
<reference evidence="3 4" key="1">
    <citation type="submission" date="2021-01" db="EMBL/GenBank/DDBJ databases">
        <authorList>
            <person name="Ruan W."/>
            <person name="Khan S.A."/>
            <person name="Jeon C.O."/>
        </authorList>
    </citation>
    <scope>NUCLEOTIDE SEQUENCE [LARGE SCALE GENOMIC DNA]</scope>
    <source>
        <strain evidence="3 4">R798</strain>
    </source>
</reference>
<evidence type="ECO:0000313" key="4">
    <source>
        <dbReference type="Proteomes" id="UP000809349"/>
    </source>
</evidence>
<evidence type="ECO:0000313" key="3">
    <source>
        <dbReference type="EMBL" id="MBZ2207125.1"/>
    </source>
</evidence>
<evidence type="ECO:0000256" key="1">
    <source>
        <dbReference type="SAM" id="MobiDB-lite"/>
    </source>
</evidence>
<protein>
    <submittedName>
        <fullName evidence="3">Uncharacterized protein</fullName>
    </submittedName>
</protein>
<feature type="region of interest" description="Disordered" evidence="1">
    <location>
        <begin position="171"/>
        <end position="206"/>
    </location>
</feature>
<proteinExistence type="predicted"/>